<dbReference type="EMBL" id="SRLO01011142">
    <property type="protein sequence ID" value="TNN26027.1"/>
    <property type="molecule type" value="Genomic_DNA"/>
</dbReference>
<evidence type="ECO:0000313" key="2">
    <source>
        <dbReference type="EMBL" id="TNN26027.1"/>
    </source>
</evidence>
<proteinExistence type="predicted"/>
<evidence type="ECO:0000313" key="3">
    <source>
        <dbReference type="Proteomes" id="UP000314294"/>
    </source>
</evidence>
<comment type="caution">
    <text evidence="2">The sequence shown here is derived from an EMBL/GenBank/DDBJ whole genome shotgun (WGS) entry which is preliminary data.</text>
</comment>
<accession>A0A4Z2EAW8</accession>
<feature type="region of interest" description="Disordered" evidence="1">
    <location>
        <begin position="81"/>
        <end position="150"/>
    </location>
</feature>
<keyword evidence="3" id="KW-1185">Reference proteome</keyword>
<organism evidence="2 3">
    <name type="scientific">Liparis tanakae</name>
    <name type="common">Tanaka's snailfish</name>
    <dbReference type="NCBI Taxonomy" id="230148"/>
    <lineage>
        <taxon>Eukaryota</taxon>
        <taxon>Metazoa</taxon>
        <taxon>Chordata</taxon>
        <taxon>Craniata</taxon>
        <taxon>Vertebrata</taxon>
        <taxon>Euteleostomi</taxon>
        <taxon>Actinopterygii</taxon>
        <taxon>Neopterygii</taxon>
        <taxon>Teleostei</taxon>
        <taxon>Neoteleostei</taxon>
        <taxon>Acanthomorphata</taxon>
        <taxon>Eupercaria</taxon>
        <taxon>Perciformes</taxon>
        <taxon>Cottioidei</taxon>
        <taxon>Cottales</taxon>
        <taxon>Liparidae</taxon>
        <taxon>Liparis</taxon>
    </lineage>
</organism>
<dbReference type="Proteomes" id="UP000314294">
    <property type="component" value="Unassembled WGS sequence"/>
</dbReference>
<reference evidence="2 3" key="1">
    <citation type="submission" date="2019-03" db="EMBL/GenBank/DDBJ databases">
        <title>First draft genome of Liparis tanakae, snailfish: a comprehensive survey of snailfish specific genes.</title>
        <authorList>
            <person name="Kim W."/>
            <person name="Song I."/>
            <person name="Jeong J.-H."/>
            <person name="Kim D."/>
            <person name="Kim S."/>
            <person name="Ryu S."/>
            <person name="Song J.Y."/>
            <person name="Lee S.K."/>
        </authorList>
    </citation>
    <scope>NUCLEOTIDE SEQUENCE [LARGE SCALE GENOMIC DNA]</scope>
    <source>
        <tissue evidence="2">Muscle</tissue>
    </source>
</reference>
<feature type="region of interest" description="Disordered" evidence="1">
    <location>
        <begin position="21"/>
        <end position="42"/>
    </location>
</feature>
<evidence type="ECO:0000256" key="1">
    <source>
        <dbReference type="SAM" id="MobiDB-lite"/>
    </source>
</evidence>
<gene>
    <name evidence="2" type="ORF">EYF80_063839</name>
</gene>
<dbReference type="AlphaFoldDB" id="A0A4Z2EAW8"/>
<feature type="compositionally biased region" description="Basic and acidic residues" evidence="1">
    <location>
        <begin position="21"/>
        <end position="36"/>
    </location>
</feature>
<protein>
    <submittedName>
        <fullName evidence="2">Uncharacterized protein</fullName>
    </submittedName>
</protein>
<sequence>MKTIRLLFLLDLKQEKQHERILTRRPHDVTTSERRASQSRRQYLLPPQGGSVLLDSLTFCTASILPPSLCSCELIGAMSRGQLSEEEREEGGRSEAEECEECESSRAATLKPDRGTVSWSRRQPDPPTRPDSSTCARAPEEEEEEESTGVLTMVRSQSYIQARRCQSLSSETFRLSSLIA</sequence>
<name>A0A4Z2EAW8_9TELE</name>